<proteinExistence type="predicted"/>
<feature type="domain" description="Nudix hydrolase" evidence="4">
    <location>
        <begin position="66"/>
        <end position="312"/>
    </location>
</feature>
<dbReference type="Gene3D" id="3.90.79.10">
    <property type="entry name" value="Nucleoside Triphosphate Pyrophosphohydrolase"/>
    <property type="match status" value="1"/>
</dbReference>
<evidence type="ECO:0000256" key="1">
    <source>
        <dbReference type="ARBA" id="ARBA00022801"/>
    </source>
</evidence>
<evidence type="ECO:0000313" key="5">
    <source>
        <dbReference type="EMBL" id="QHU36665.1"/>
    </source>
</evidence>
<dbReference type="GO" id="GO:0008270">
    <property type="term" value="F:zinc ion binding"/>
    <property type="evidence" value="ECO:0007669"/>
    <property type="project" value="InterPro"/>
</dbReference>
<keyword evidence="1" id="KW-0378">Hydrolase</keyword>
<dbReference type="PANTHER" id="PTHR23114:SF17">
    <property type="entry name" value="M7GPPPN-MRNA HYDROLASE"/>
    <property type="match status" value="1"/>
</dbReference>
<evidence type="ECO:0008006" key="6">
    <source>
        <dbReference type="Google" id="ProtNLM"/>
    </source>
</evidence>
<dbReference type="InterPro" id="IPR036875">
    <property type="entry name" value="Znf_CCHC_sf"/>
</dbReference>
<dbReference type="SUPFAM" id="SSF55811">
    <property type="entry name" value="Nudix"/>
    <property type="match status" value="1"/>
</dbReference>
<dbReference type="Pfam" id="PF00293">
    <property type="entry name" value="NUDIX"/>
    <property type="match status" value="1"/>
</dbReference>
<dbReference type="GO" id="GO:0016787">
    <property type="term" value="F:hydrolase activity"/>
    <property type="evidence" value="ECO:0007669"/>
    <property type="project" value="UniProtKB-KW"/>
</dbReference>
<evidence type="ECO:0000259" key="3">
    <source>
        <dbReference type="PROSITE" id="PS50158"/>
    </source>
</evidence>
<sequence length="321" mass="37794">MNSQKTRARHMNHEPCDDSEQDPEFKTILSKNSNTNTNFRHSYQKRHNAFCNNCGKNGHLIHACRNPITSNGIIVFRDSEEGASYLMIRRKDTLGFVEFIRGKYPVYNRTYLQRIVDEMTVDEKRRLQTQTFSELWKNVWGDYLNSKYQNEETVSRDRFNALKNGIKLNGGDPESGGYLSLDTLIQNSSTQWTEPEWGFPKGRRNYQEKDMDCALREFAEETGYDAKKLIVMQNIVPYEEIFMGSNLKTYKHKYYVAYFPLSQHGCMKDHPVSPEFQKTEVSKMAWFTFEECMQHIRPYNLEKINILRNLNDAIKEYEIAC</sequence>
<feature type="domain" description="CCHC-type" evidence="3">
    <location>
        <begin position="51"/>
        <end position="66"/>
    </location>
</feature>
<organism evidence="5">
    <name type="scientific">viral metagenome</name>
    <dbReference type="NCBI Taxonomy" id="1070528"/>
    <lineage>
        <taxon>unclassified sequences</taxon>
        <taxon>metagenomes</taxon>
        <taxon>organismal metagenomes</taxon>
    </lineage>
</organism>
<evidence type="ECO:0000259" key="4">
    <source>
        <dbReference type="PROSITE" id="PS51462"/>
    </source>
</evidence>
<dbReference type="PANTHER" id="PTHR23114">
    <property type="entry name" value="M7GPPPN-MRNA HYDROLASE"/>
    <property type="match status" value="1"/>
</dbReference>
<evidence type="ECO:0000256" key="2">
    <source>
        <dbReference type="SAM" id="MobiDB-lite"/>
    </source>
</evidence>
<dbReference type="InterPro" id="IPR020084">
    <property type="entry name" value="NUDIX_hydrolase_CS"/>
</dbReference>
<dbReference type="PROSITE" id="PS51462">
    <property type="entry name" value="NUDIX"/>
    <property type="match status" value="1"/>
</dbReference>
<protein>
    <recommendedName>
        <fullName evidence="6">Nudix hydrolase domain-containing protein</fullName>
    </recommendedName>
</protein>
<dbReference type="InterPro" id="IPR015797">
    <property type="entry name" value="NUDIX_hydrolase-like_dom_sf"/>
</dbReference>
<dbReference type="PROSITE" id="PS00893">
    <property type="entry name" value="NUDIX_BOX"/>
    <property type="match status" value="1"/>
</dbReference>
<dbReference type="GO" id="GO:0005737">
    <property type="term" value="C:cytoplasm"/>
    <property type="evidence" value="ECO:0007669"/>
    <property type="project" value="TreeGrafter"/>
</dbReference>
<dbReference type="GO" id="GO:0003676">
    <property type="term" value="F:nucleic acid binding"/>
    <property type="evidence" value="ECO:0007669"/>
    <property type="project" value="InterPro"/>
</dbReference>
<dbReference type="GO" id="GO:0000290">
    <property type="term" value="P:deadenylation-dependent decapping of nuclear-transcribed mRNA"/>
    <property type="evidence" value="ECO:0007669"/>
    <property type="project" value="TreeGrafter"/>
</dbReference>
<dbReference type="InterPro" id="IPR001878">
    <property type="entry name" value="Znf_CCHC"/>
</dbReference>
<dbReference type="InterPro" id="IPR000086">
    <property type="entry name" value="NUDIX_hydrolase_dom"/>
</dbReference>
<feature type="compositionally biased region" description="Basic residues" evidence="2">
    <location>
        <begin position="1"/>
        <end position="10"/>
    </location>
</feature>
<name>A0A6C0M321_9ZZZZ</name>
<reference evidence="5" key="1">
    <citation type="journal article" date="2020" name="Nature">
        <title>Giant virus diversity and host interactions through global metagenomics.</title>
        <authorList>
            <person name="Schulz F."/>
            <person name="Roux S."/>
            <person name="Paez-Espino D."/>
            <person name="Jungbluth S."/>
            <person name="Walsh D.A."/>
            <person name="Denef V.J."/>
            <person name="McMahon K.D."/>
            <person name="Konstantinidis K.T."/>
            <person name="Eloe-Fadrosh E.A."/>
            <person name="Kyrpides N.C."/>
            <person name="Woyke T."/>
        </authorList>
    </citation>
    <scope>NUCLEOTIDE SEQUENCE</scope>
    <source>
        <strain evidence="5">GVMAG-S-1035124-57</strain>
    </source>
</reference>
<feature type="region of interest" description="Disordered" evidence="2">
    <location>
        <begin position="1"/>
        <end position="23"/>
    </location>
</feature>
<dbReference type="EMBL" id="MN740631">
    <property type="protein sequence ID" value="QHU36665.1"/>
    <property type="molecule type" value="Genomic_DNA"/>
</dbReference>
<dbReference type="PROSITE" id="PS50158">
    <property type="entry name" value="ZF_CCHC"/>
    <property type="match status" value="1"/>
</dbReference>
<dbReference type="AlphaFoldDB" id="A0A6C0M321"/>
<dbReference type="SUPFAM" id="SSF57756">
    <property type="entry name" value="Retrovirus zinc finger-like domains"/>
    <property type="match status" value="1"/>
</dbReference>
<accession>A0A6C0M321</accession>